<accession>A0A9W4SGX8</accession>
<keyword evidence="2" id="KW-1185">Reference proteome</keyword>
<protein>
    <submittedName>
        <fullName evidence="1">10943_t:CDS:1</fullName>
    </submittedName>
</protein>
<dbReference type="EMBL" id="CAMKVN010000495">
    <property type="protein sequence ID" value="CAI2168521.1"/>
    <property type="molecule type" value="Genomic_DNA"/>
</dbReference>
<dbReference type="OrthoDB" id="2414858at2759"/>
<organism evidence="1 2">
    <name type="scientific">Funneliformis geosporum</name>
    <dbReference type="NCBI Taxonomy" id="1117311"/>
    <lineage>
        <taxon>Eukaryota</taxon>
        <taxon>Fungi</taxon>
        <taxon>Fungi incertae sedis</taxon>
        <taxon>Mucoromycota</taxon>
        <taxon>Glomeromycotina</taxon>
        <taxon>Glomeromycetes</taxon>
        <taxon>Glomerales</taxon>
        <taxon>Glomeraceae</taxon>
        <taxon>Funneliformis</taxon>
    </lineage>
</organism>
<reference evidence="1" key="1">
    <citation type="submission" date="2022-08" db="EMBL/GenBank/DDBJ databases">
        <authorList>
            <person name="Kallberg Y."/>
            <person name="Tangrot J."/>
            <person name="Rosling A."/>
        </authorList>
    </citation>
    <scope>NUCLEOTIDE SEQUENCE</scope>
    <source>
        <strain evidence="1">Wild A</strain>
    </source>
</reference>
<gene>
    <name evidence="1" type="ORF">FWILDA_LOCUS3624</name>
</gene>
<evidence type="ECO:0000313" key="1">
    <source>
        <dbReference type="EMBL" id="CAI2168521.1"/>
    </source>
</evidence>
<comment type="caution">
    <text evidence="1">The sequence shown here is derived from an EMBL/GenBank/DDBJ whole genome shotgun (WGS) entry which is preliminary data.</text>
</comment>
<name>A0A9W4SGX8_9GLOM</name>
<dbReference type="AlphaFoldDB" id="A0A9W4SGX8"/>
<sequence length="246" mass="28298">MDFEEYNTSTSEERNENDINQIALASTRTLLNSDENDNVDWSETSVQSLTLTPCLVMNAIQGEIKCYNGITNLRRLEQMIGTWEIDIDVVENIKSDLYQLEFCISVIKKSDKGQKYISCIEYEKHCDDTVIEKNLLKMEASKLLSKLFIRTALKLGKVELNKLINERTHIVILEKALKMKDKLGIEVLLSSETDHLRKIRHITTNAEKAILIKLFEFEKELPEIANSKVLSKIQTVSSNWTAERVK</sequence>
<evidence type="ECO:0000313" key="2">
    <source>
        <dbReference type="Proteomes" id="UP001153678"/>
    </source>
</evidence>
<proteinExistence type="predicted"/>
<dbReference type="Proteomes" id="UP001153678">
    <property type="component" value="Unassembled WGS sequence"/>
</dbReference>